<organism evidence="1 2">
    <name type="scientific">Gracilimonas mengyeensis</name>
    <dbReference type="NCBI Taxonomy" id="1302730"/>
    <lineage>
        <taxon>Bacteria</taxon>
        <taxon>Pseudomonadati</taxon>
        <taxon>Balneolota</taxon>
        <taxon>Balneolia</taxon>
        <taxon>Balneolales</taxon>
        <taxon>Balneolaceae</taxon>
        <taxon>Gracilimonas</taxon>
    </lineage>
</organism>
<sequence length="215" mass="24497">MPIQYIAVLDREHLDNSVFLTAFAKSLAQHGSRKGIIVHSDSPYTDRLIQTGMMREDARLRAIKDLNRRLVGLFADQGISTIGVHGYQKGLIKKEAGTVQLSKEVLNELHDSPHLLVSSLVEQDDEVVHVPLPEVVKVLSRSLDEPDVLLFSRKEKDEIILSDNNKEYRWEDLPTRFEEETLPEEFQNFDFPVHVTTATAFAQWPNLKKVTKISP</sequence>
<reference evidence="1 2" key="1">
    <citation type="submission" date="2017-05" db="EMBL/GenBank/DDBJ databases">
        <authorList>
            <person name="Varghese N."/>
            <person name="Submissions S."/>
        </authorList>
    </citation>
    <scope>NUCLEOTIDE SEQUENCE [LARGE SCALE GENOMIC DNA]</scope>
    <source>
        <strain evidence="1 2">DSM 21985</strain>
    </source>
</reference>
<dbReference type="AlphaFoldDB" id="A0A521FMZ7"/>
<name>A0A521FMZ7_9BACT</name>
<evidence type="ECO:0000313" key="1">
    <source>
        <dbReference type="EMBL" id="SMO96950.1"/>
    </source>
</evidence>
<protein>
    <submittedName>
        <fullName evidence="1">Uncharacterized protein</fullName>
    </submittedName>
</protein>
<dbReference type="Proteomes" id="UP000317557">
    <property type="component" value="Unassembled WGS sequence"/>
</dbReference>
<keyword evidence="2" id="KW-1185">Reference proteome</keyword>
<proteinExistence type="predicted"/>
<accession>A0A521FMZ7</accession>
<dbReference type="EMBL" id="FXTP01000022">
    <property type="protein sequence ID" value="SMO96950.1"/>
    <property type="molecule type" value="Genomic_DNA"/>
</dbReference>
<evidence type="ECO:0000313" key="2">
    <source>
        <dbReference type="Proteomes" id="UP000317557"/>
    </source>
</evidence>
<dbReference type="OrthoDB" id="1524272at2"/>
<dbReference type="RefSeq" id="WP_142456259.1">
    <property type="nucleotide sequence ID" value="NZ_FXTP01000022.1"/>
</dbReference>
<gene>
    <name evidence="1" type="ORF">SAMN06265219_1226</name>
</gene>